<accession>A0A847S8L0</accession>
<feature type="signal peptide" evidence="1">
    <location>
        <begin position="1"/>
        <end position="19"/>
    </location>
</feature>
<comment type="caution">
    <text evidence="3">The sequence shown here is derived from an EMBL/GenBank/DDBJ whole genome shotgun (WGS) entry which is preliminary data.</text>
</comment>
<reference evidence="3 4" key="1">
    <citation type="submission" date="2020-04" db="EMBL/GenBank/DDBJ databases">
        <authorList>
            <person name="Yin C."/>
        </authorList>
    </citation>
    <scope>NUCLEOTIDE SEQUENCE [LARGE SCALE GENOMIC DNA]</scope>
    <source>
        <strain evidence="3 4">Ak56</strain>
    </source>
</reference>
<feature type="domain" description="Thioredoxin" evidence="2">
    <location>
        <begin position="317"/>
        <end position="469"/>
    </location>
</feature>
<dbReference type="PROSITE" id="PS51352">
    <property type="entry name" value="THIOREDOXIN_2"/>
    <property type="match status" value="1"/>
</dbReference>
<dbReference type="PANTHER" id="PTHR42852:SF13">
    <property type="entry name" value="PROTEIN DIPZ"/>
    <property type="match status" value="1"/>
</dbReference>
<dbReference type="InterPro" id="IPR036249">
    <property type="entry name" value="Thioredoxin-like_sf"/>
</dbReference>
<name>A0A847S8L0_9BACT</name>
<dbReference type="PANTHER" id="PTHR42852">
    <property type="entry name" value="THIOL:DISULFIDE INTERCHANGE PROTEIN DSBE"/>
    <property type="match status" value="1"/>
</dbReference>
<evidence type="ECO:0000259" key="2">
    <source>
        <dbReference type="PROSITE" id="PS51352"/>
    </source>
</evidence>
<dbReference type="InterPro" id="IPR050553">
    <property type="entry name" value="Thioredoxin_ResA/DsbE_sf"/>
</dbReference>
<sequence length="472" mass="52086">MKTARFFSIMMLCGLGATAAAPVVNTTLDVKVSVPPAFSGIISFNSLNDKQHYQSETFFVKTDQPTAAFSRKLPASTQIIYLNSCPLLVNAGDQVKAELLPKYTNLGKVMPGRFRLAGNGKDANRQVLPYLIDSLYASAAVTTTQQADEFIKDASAQVAKLISAAKVSKADNLAALKAFEQSKQLLLRINVATPIKTPSTAKELGDWCLNGFDCAAPAFSAIGDEGIATQVEYVWMLARKLQDSTLTDNQLIVEGLLTWKADRIKEKSTIGWMTVEGRQNAYTPDLKVVYETAKATLKPGSLAMHTIDSLYNSYLQMKPGTPAYNFALKNDNGDLVRLSDFKGKIVIIDIWAMWCHGCVAALPTFRKLADSYKDKKDIVFLTIAWEEPSAPNKAILKKFSIDHHIEGENNLFLSSDRSDPQAMEFINRYCLNSITRWVAIDDKGNILDGNMGYPTPDNAFEQKVANCYKARN</sequence>
<evidence type="ECO:0000313" key="4">
    <source>
        <dbReference type="Proteomes" id="UP000552864"/>
    </source>
</evidence>
<evidence type="ECO:0000313" key="3">
    <source>
        <dbReference type="EMBL" id="NLR78131.1"/>
    </source>
</evidence>
<dbReference type="Pfam" id="PF08534">
    <property type="entry name" value="Redoxin"/>
    <property type="match status" value="1"/>
</dbReference>
<dbReference type="SUPFAM" id="SSF52833">
    <property type="entry name" value="Thioredoxin-like"/>
    <property type="match status" value="1"/>
</dbReference>
<dbReference type="AlphaFoldDB" id="A0A847S8L0"/>
<organism evidence="3 4">
    <name type="scientific">Chitinophaga eiseniae</name>
    <dbReference type="NCBI Taxonomy" id="634771"/>
    <lineage>
        <taxon>Bacteria</taxon>
        <taxon>Pseudomonadati</taxon>
        <taxon>Bacteroidota</taxon>
        <taxon>Chitinophagia</taxon>
        <taxon>Chitinophagales</taxon>
        <taxon>Chitinophagaceae</taxon>
        <taxon>Chitinophaga</taxon>
    </lineage>
</organism>
<dbReference type="CDD" id="cd02966">
    <property type="entry name" value="TlpA_like_family"/>
    <property type="match status" value="1"/>
</dbReference>
<proteinExistence type="predicted"/>
<dbReference type="Proteomes" id="UP000552864">
    <property type="component" value="Unassembled WGS sequence"/>
</dbReference>
<dbReference type="GO" id="GO:0016491">
    <property type="term" value="F:oxidoreductase activity"/>
    <property type="evidence" value="ECO:0007669"/>
    <property type="project" value="InterPro"/>
</dbReference>
<dbReference type="EMBL" id="JABAHZ010000001">
    <property type="protein sequence ID" value="NLR78131.1"/>
    <property type="molecule type" value="Genomic_DNA"/>
</dbReference>
<feature type="chain" id="PRO_5033042154" evidence="1">
    <location>
        <begin position="20"/>
        <end position="472"/>
    </location>
</feature>
<dbReference type="InterPro" id="IPR013766">
    <property type="entry name" value="Thioredoxin_domain"/>
</dbReference>
<dbReference type="Gene3D" id="3.40.30.10">
    <property type="entry name" value="Glutaredoxin"/>
    <property type="match status" value="1"/>
</dbReference>
<dbReference type="RefSeq" id="WP_168737480.1">
    <property type="nucleotide sequence ID" value="NZ_JABAHZ010000001.1"/>
</dbReference>
<evidence type="ECO:0000256" key="1">
    <source>
        <dbReference type="SAM" id="SignalP"/>
    </source>
</evidence>
<keyword evidence="1" id="KW-0732">Signal</keyword>
<keyword evidence="4" id="KW-1185">Reference proteome</keyword>
<protein>
    <submittedName>
        <fullName evidence="3">TlpA family protein disulfide reductase</fullName>
    </submittedName>
</protein>
<gene>
    <name evidence="3" type="ORF">HGH91_05820</name>
</gene>
<dbReference type="InterPro" id="IPR013740">
    <property type="entry name" value="Redoxin"/>
</dbReference>